<feature type="transmembrane region" description="Helical" evidence="1">
    <location>
        <begin position="17"/>
        <end position="37"/>
    </location>
</feature>
<name>A0AAU9EC66_9FIRM</name>
<dbReference type="Proteomes" id="UP001321786">
    <property type="component" value="Chromosome"/>
</dbReference>
<feature type="transmembrane region" description="Helical" evidence="1">
    <location>
        <begin position="43"/>
        <end position="60"/>
    </location>
</feature>
<protein>
    <submittedName>
        <fullName evidence="2">Uncharacterized protein</fullName>
    </submittedName>
</protein>
<evidence type="ECO:0000313" key="3">
    <source>
        <dbReference type="Proteomes" id="UP001321786"/>
    </source>
</evidence>
<dbReference type="RefSeq" id="WP_338536493.1">
    <property type="nucleotide sequence ID" value="NZ_AP028654.1"/>
</dbReference>
<evidence type="ECO:0000256" key="1">
    <source>
        <dbReference type="SAM" id="Phobius"/>
    </source>
</evidence>
<dbReference type="EMBL" id="AP028654">
    <property type="protein sequence ID" value="BEP28157.1"/>
    <property type="molecule type" value="Genomic_DNA"/>
</dbReference>
<evidence type="ECO:0000313" key="2">
    <source>
        <dbReference type="EMBL" id="BEP28157.1"/>
    </source>
</evidence>
<accession>A0AAU9EC66</accession>
<feature type="transmembrane region" description="Helical" evidence="1">
    <location>
        <begin position="95"/>
        <end position="115"/>
    </location>
</feature>
<feature type="transmembrane region" description="Helical" evidence="1">
    <location>
        <begin position="121"/>
        <end position="142"/>
    </location>
</feature>
<reference evidence="2 3" key="1">
    <citation type="submission" date="2023-08" db="EMBL/GenBank/DDBJ databases">
        <title>Helicovermis profunda gen. nov., sp. nov., a novel mesophilic, fermentative bacterium within the Bacillota from a deep-sea hydrothermal vent chimney.</title>
        <authorList>
            <person name="Miyazaki U."/>
            <person name="Mizutani D."/>
            <person name="Hashimoto Y."/>
            <person name="Tame A."/>
            <person name="Sawayama S."/>
            <person name="Miyazaki J."/>
            <person name="Takai K."/>
            <person name="Nakagawa S."/>
        </authorList>
    </citation>
    <scope>NUCLEOTIDE SEQUENCE [LARGE SCALE GENOMIC DNA]</scope>
    <source>
        <strain evidence="2 3">S502</strain>
    </source>
</reference>
<sequence length="147" mass="16713">MSDIIESYNELSKIKTIGVAILLNIILSIVEIILLIHVFSFDVIVKLLGIQMSIVSIVLASKIRKNKHIYIITSFTYEEAKEMTPENRNKIALKIYKTIAVPMTFIFIYSMMGIVFRTSSILDISIIICTLFVMGVFVDISLSKFKK</sequence>
<dbReference type="AlphaFoldDB" id="A0AAU9EC66"/>
<keyword evidence="1" id="KW-1133">Transmembrane helix</keyword>
<keyword evidence="1" id="KW-0812">Transmembrane</keyword>
<keyword evidence="1" id="KW-0472">Membrane</keyword>
<dbReference type="KEGG" id="hprf:HLPR_04880"/>
<keyword evidence="3" id="KW-1185">Reference proteome</keyword>
<gene>
    <name evidence="2" type="ORF">HLPR_04880</name>
</gene>
<organism evidence="2 3">
    <name type="scientific">Helicovermis profundi</name>
    <dbReference type="NCBI Taxonomy" id="3065157"/>
    <lineage>
        <taxon>Bacteria</taxon>
        <taxon>Bacillati</taxon>
        <taxon>Bacillota</taxon>
        <taxon>Clostridia</taxon>
        <taxon>Helicovermis</taxon>
    </lineage>
</organism>
<proteinExistence type="predicted"/>